<protein>
    <recommendedName>
        <fullName evidence="5">Lipoprotein</fullName>
    </recommendedName>
</protein>
<accession>A0A7J0BV23</accession>
<gene>
    <name evidence="3" type="ORF">DSM19430T_21920</name>
</gene>
<comment type="caution">
    <text evidence="3">The sequence shown here is derived from an EMBL/GenBank/DDBJ whole genome shotgun (WGS) entry which is preliminary data.</text>
</comment>
<feature type="signal peptide" evidence="2">
    <location>
        <begin position="1"/>
        <end position="22"/>
    </location>
</feature>
<keyword evidence="4" id="KW-1185">Reference proteome</keyword>
<evidence type="ECO:0000256" key="2">
    <source>
        <dbReference type="SAM" id="SignalP"/>
    </source>
</evidence>
<organism evidence="3 4">
    <name type="scientific">Desulfovibrio psychrotolerans</name>
    <dbReference type="NCBI Taxonomy" id="415242"/>
    <lineage>
        <taxon>Bacteria</taxon>
        <taxon>Pseudomonadati</taxon>
        <taxon>Thermodesulfobacteriota</taxon>
        <taxon>Desulfovibrionia</taxon>
        <taxon>Desulfovibrionales</taxon>
        <taxon>Desulfovibrionaceae</taxon>
        <taxon>Desulfovibrio</taxon>
    </lineage>
</organism>
<dbReference type="RefSeq" id="WP_174410100.1">
    <property type="nucleotide sequence ID" value="NZ_BLVP01000008.1"/>
</dbReference>
<dbReference type="Proteomes" id="UP000503820">
    <property type="component" value="Unassembled WGS sequence"/>
</dbReference>
<proteinExistence type="predicted"/>
<sequence length="390" mass="39857">MRLQPLAAFAACLLLFAVQAFAQDTDYADYIQGLDAGAVNWQTGYVTAKGVGVPSPNAVSLAQAQSLAVRAATVEARRNLLAVIRSVQVTADATVQDAMNGNDGVLERVRGILQNSQILDTAQMSDGSVEVVVGMSLRGGLSNALFSPDMPFMFSRPGMTGNTASQPSVSNTNVQPVSAPQVTPAPSSEAGEKAKLSAVEELAAMLIAPGNRTAGQQAGGADGRTAVNEGTGGHDIAVPVVASPVTPVVPQPVVPGVQSPIAADMNSSVPRMAAVAQAGPFTGVLIDARGLDARPALIPVVQDEPGSDVYGSRLANRETAVQNGIAGYARTAEGASVLGRVGANPAVIRPVGVRGKARTNLVVSEADAVLLRRLASEAVLGDCRVVIVLD</sequence>
<dbReference type="EMBL" id="BLVP01000008">
    <property type="protein sequence ID" value="GFM37508.1"/>
    <property type="molecule type" value="Genomic_DNA"/>
</dbReference>
<feature type="compositionally biased region" description="Polar residues" evidence="1">
    <location>
        <begin position="160"/>
        <end position="186"/>
    </location>
</feature>
<feature type="region of interest" description="Disordered" evidence="1">
    <location>
        <begin position="157"/>
        <end position="190"/>
    </location>
</feature>
<dbReference type="AlphaFoldDB" id="A0A7J0BV23"/>
<name>A0A7J0BV23_9BACT</name>
<evidence type="ECO:0000313" key="4">
    <source>
        <dbReference type="Proteomes" id="UP000503820"/>
    </source>
</evidence>
<evidence type="ECO:0008006" key="5">
    <source>
        <dbReference type="Google" id="ProtNLM"/>
    </source>
</evidence>
<keyword evidence="2" id="KW-0732">Signal</keyword>
<evidence type="ECO:0000313" key="3">
    <source>
        <dbReference type="EMBL" id="GFM37508.1"/>
    </source>
</evidence>
<evidence type="ECO:0000256" key="1">
    <source>
        <dbReference type="SAM" id="MobiDB-lite"/>
    </source>
</evidence>
<reference evidence="3 4" key="1">
    <citation type="submission" date="2020-05" db="EMBL/GenBank/DDBJ databases">
        <title>Draft genome sequence of Desulfovibrio psychrotolerans JS1T.</title>
        <authorList>
            <person name="Ueno A."/>
            <person name="Tamazawa S."/>
            <person name="Tamamura S."/>
            <person name="Murakami T."/>
            <person name="Kiyama T."/>
            <person name="Inomata H."/>
            <person name="Amano Y."/>
            <person name="Miyakawa K."/>
            <person name="Tamaki H."/>
            <person name="Naganuma T."/>
            <person name="Kaneko K."/>
        </authorList>
    </citation>
    <scope>NUCLEOTIDE SEQUENCE [LARGE SCALE GENOMIC DNA]</scope>
    <source>
        <strain evidence="3 4">JS1</strain>
    </source>
</reference>
<feature type="chain" id="PRO_5029781051" description="Lipoprotein" evidence="2">
    <location>
        <begin position="23"/>
        <end position="390"/>
    </location>
</feature>